<dbReference type="KEGG" id="vg:16194343"/>
<dbReference type="EMBL" id="KC292024">
    <property type="protein sequence ID" value="AGM11243.1"/>
    <property type="molecule type" value="Genomic_DNA"/>
</dbReference>
<reference evidence="1 2" key="1">
    <citation type="submission" date="2012-12" db="EMBL/GenBank/DDBJ databases">
        <authorList>
            <person name="Sencilo A."/>
            <person name="Jacobs-Sera D."/>
            <person name="Russell D.A."/>
            <person name="Ko C."/>
            <person name="Atanasova N."/>
            <person name="Osterlund E."/>
            <person name="Oksanen H.M."/>
            <person name="Bamford D.H."/>
            <person name="Hatfull G.F."/>
            <person name="Roine E."/>
            <person name="Hendrix R.W."/>
        </authorList>
    </citation>
    <scope>NUCLEOTIDE SEQUENCE [LARGE SCALE GENOMIC DNA]</scope>
</reference>
<dbReference type="RefSeq" id="YP_008060388.1">
    <property type="nucleotide sequence ID" value="NC_021340.1"/>
</dbReference>
<dbReference type="GeneID" id="16194343"/>
<name>R4TM52_9CAUD</name>
<protein>
    <submittedName>
        <fullName evidence="1">Uncharacterized protein</fullName>
    </submittedName>
</protein>
<keyword evidence="2" id="KW-1185">Reference proteome</keyword>
<evidence type="ECO:0000313" key="2">
    <source>
        <dbReference type="Proteomes" id="UP000203112"/>
    </source>
</evidence>
<gene>
    <name evidence="1" type="primary">79</name>
    <name evidence="1" type="ORF">HHTV2_79</name>
</gene>
<proteinExistence type="predicted"/>
<dbReference type="Proteomes" id="UP000203112">
    <property type="component" value="Segment"/>
</dbReference>
<sequence length="61" mass="7053">MAAKIVFIALALIIAVGLSTWALAWAYRKYVEVQGEATQARYERDEALVREADREVEERRR</sequence>
<evidence type="ECO:0000313" key="1">
    <source>
        <dbReference type="EMBL" id="AGM11243.1"/>
    </source>
</evidence>
<organism evidence="1 2">
    <name type="scientific">Haloarcula hispanica tailed virus 2</name>
    <dbReference type="NCBI Taxonomy" id="1273751"/>
    <lineage>
        <taxon>Viruses</taxon>
        <taxon>Duplodnaviria</taxon>
        <taxon>Heunggongvirae</taxon>
        <taxon>Uroviricota</taxon>
        <taxon>Caudoviricetes</taxon>
        <taxon>Saparoviridae</taxon>
        <taxon>Halohivirus</taxon>
        <taxon>Halohivirus suolae</taxon>
        <taxon>Halohivirus HHTV2</taxon>
    </lineage>
</organism>
<accession>R4TM52</accession>